<dbReference type="SMART" id="SM00389">
    <property type="entry name" value="HOX"/>
    <property type="match status" value="1"/>
</dbReference>
<feature type="domain" description="Homeobox" evidence="10">
    <location>
        <begin position="123"/>
        <end position="183"/>
    </location>
</feature>
<keyword evidence="3 7" id="KW-0238">DNA-binding</keyword>
<evidence type="ECO:0000256" key="7">
    <source>
        <dbReference type="PROSITE-ProRule" id="PRU00108"/>
    </source>
</evidence>
<dbReference type="STRING" id="10195.A0A3M7QFE4"/>
<dbReference type="GO" id="GO:0045944">
    <property type="term" value="P:positive regulation of transcription by RNA polymerase II"/>
    <property type="evidence" value="ECO:0007669"/>
    <property type="project" value="InterPro"/>
</dbReference>
<evidence type="ECO:0000256" key="1">
    <source>
        <dbReference type="ARBA" id="ARBA00004123"/>
    </source>
</evidence>
<keyword evidence="5" id="KW-0804">Transcription</keyword>
<evidence type="ECO:0000256" key="5">
    <source>
        <dbReference type="ARBA" id="ARBA00023163"/>
    </source>
</evidence>
<reference evidence="11 12" key="1">
    <citation type="journal article" date="2018" name="Sci. Rep.">
        <title>Genomic signatures of local adaptation to the degree of environmental predictability in rotifers.</title>
        <authorList>
            <person name="Franch-Gras L."/>
            <person name="Hahn C."/>
            <person name="Garcia-Roger E.M."/>
            <person name="Carmona M.J."/>
            <person name="Serra M."/>
            <person name="Gomez A."/>
        </authorList>
    </citation>
    <scope>NUCLEOTIDE SEQUENCE [LARGE SCALE GENOMIC DNA]</scope>
    <source>
        <strain evidence="11">HYR1</strain>
    </source>
</reference>
<feature type="compositionally biased region" description="Polar residues" evidence="9">
    <location>
        <begin position="202"/>
        <end position="228"/>
    </location>
</feature>
<dbReference type="PROSITE" id="PS00027">
    <property type="entry name" value="HOMEOBOX_1"/>
    <property type="match status" value="1"/>
</dbReference>
<comment type="caution">
    <text evidence="11">The sequence shown here is derived from an EMBL/GenBank/DDBJ whole genome shotgun (WGS) entry which is preliminary data.</text>
</comment>
<dbReference type="Gene3D" id="1.10.10.60">
    <property type="entry name" value="Homeodomain-like"/>
    <property type="match status" value="1"/>
</dbReference>
<dbReference type="OrthoDB" id="6159439at2759"/>
<accession>A0A3M7QFE4</accession>
<dbReference type="EMBL" id="REGN01006322">
    <property type="protein sequence ID" value="RNA09983.1"/>
    <property type="molecule type" value="Genomic_DNA"/>
</dbReference>
<evidence type="ECO:0000256" key="2">
    <source>
        <dbReference type="ARBA" id="ARBA00023015"/>
    </source>
</evidence>
<dbReference type="PROSITE" id="PS50071">
    <property type="entry name" value="HOMEOBOX_2"/>
    <property type="match status" value="1"/>
</dbReference>
<dbReference type="InterPro" id="IPR017970">
    <property type="entry name" value="Homeobox_CS"/>
</dbReference>
<keyword evidence="4 7" id="KW-0371">Homeobox</keyword>
<dbReference type="FunFam" id="1.10.10.60:FF:000071">
    <property type="entry name" value="Retinal homeobox gene 2"/>
    <property type="match status" value="1"/>
</dbReference>
<evidence type="ECO:0000256" key="3">
    <source>
        <dbReference type="ARBA" id="ARBA00023125"/>
    </source>
</evidence>
<feature type="region of interest" description="Disordered" evidence="9">
    <location>
        <begin position="73"/>
        <end position="130"/>
    </location>
</feature>
<dbReference type="SUPFAM" id="SSF46689">
    <property type="entry name" value="Homeodomain-like"/>
    <property type="match status" value="1"/>
</dbReference>
<evidence type="ECO:0000256" key="8">
    <source>
        <dbReference type="RuleBase" id="RU000682"/>
    </source>
</evidence>
<gene>
    <name evidence="11" type="ORF">BpHYR1_049883</name>
</gene>
<dbReference type="PANTHER" id="PTHR46271:SF4">
    <property type="entry name" value="HOMEOBOX PROTEIN, PUTATIVE-RELATED"/>
    <property type="match status" value="1"/>
</dbReference>
<feature type="DNA-binding region" description="Homeobox" evidence="7">
    <location>
        <begin position="125"/>
        <end position="184"/>
    </location>
</feature>
<evidence type="ECO:0000313" key="11">
    <source>
        <dbReference type="EMBL" id="RNA09983.1"/>
    </source>
</evidence>
<dbReference type="InterPro" id="IPR043562">
    <property type="entry name" value="RAX/RAX2"/>
</dbReference>
<feature type="compositionally biased region" description="Basic and acidic residues" evidence="9">
    <location>
        <begin position="109"/>
        <end position="118"/>
    </location>
</feature>
<dbReference type="AlphaFoldDB" id="A0A3M7QFE4"/>
<feature type="compositionally biased region" description="Acidic residues" evidence="9">
    <location>
        <begin position="86"/>
        <end position="103"/>
    </location>
</feature>
<evidence type="ECO:0000256" key="9">
    <source>
        <dbReference type="SAM" id="MobiDB-lite"/>
    </source>
</evidence>
<evidence type="ECO:0000313" key="12">
    <source>
        <dbReference type="Proteomes" id="UP000276133"/>
    </source>
</evidence>
<dbReference type="InterPro" id="IPR009057">
    <property type="entry name" value="Homeodomain-like_sf"/>
</dbReference>
<dbReference type="InterPro" id="IPR001356">
    <property type="entry name" value="HD"/>
</dbReference>
<dbReference type="GO" id="GO:0000978">
    <property type="term" value="F:RNA polymerase II cis-regulatory region sequence-specific DNA binding"/>
    <property type="evidence" value="ECO:0007669"/>
    <property type="project" value="TreeGrafter"/>
</dbReference>
<organism evidence="11 12">
    <name type="scientific">Brachionus plicatilis</name>
    <name type="common">Marine rotifer</name>
    <name type="synonym">Brachionus muelleri</name>
    <dbReference type="NCBI Taxonomy" id="10195"/>
    <lineage>
        <taxon>Eukaryota</taxon>
        <taxon>Metazoa</taxon>
        <taxon>Spiralia</taxon>
        <taxon>Gnathifera</taxon>
        <taxon>Rotifera</taxon>
        <taxon>Eurotatoria</taxon>
        <taxon>Monogononta</taxon>
        <taxon>Pseudotrocha</taxon>
        <taxon>Ploima</taxon>
        <taxon>Brachionidae</taxon>
        <taxon>Brachionus</taxon>
    </lineage>
</organism>
<evidence type="ECO:0000259" key="10">
    <source>
        <dbReference type="PROSITE" id="PS50071"/>
    </source>
</evidence>
<dbReference type="Pfam" id="PF00046">
    <property type="entry name" value="Homeodomain"/>
    <property type="match status" value="1"/>
</dbReference>
<dbReference type="CDD" id="cd00086">
    <property type="entry name" value="homeodomain"/>
    <property type="match status" value="1"/>
</dbReference>
<name>A0A3M7QFE4_BRAPC</name>
<evidence type="ECO:0000256" key="6">
    <source>
        <dbReference type="ARBA" id="ARBA00023242"/>
    </source>
</evidence>
<evidence type="ECO:0000256" key="4">
    <source>
        <dbReference type="ARBA" id="ARBA00023155"/>
    </source>
</evidence>
<dbReference type="Proteomes" id="UP000276133">
    <property type="component" value="Unassembled WGS sequence"/>
</dbReference>
<proteinExistence type="predicted"/>
<sequence length="268" mass="30372">MLSTQPNYQLGTKDNAVEFVSNMLQTEATNYLNNMSTLSHMTKMCSSLGAHWPVTGHNIESILATTYTQAKTDSDKAAPAAFNSSYDDDDKSDADSREEEDFGDCSKNSLDDEKESQRGAKKSKHRRNRTTFTTFQLHELERAFEKSHYPDVYSREELAIKINLPEVRVQVWFQNRRAKWRRQEKAEQTSMRVNPDFPLASLRTSNNCGSPGSSSATSQHNSTPSSLMQVDPWTHASQFNPFSSLININPNYSHFFPSFSHPNAQNSN</sequence>
<keyword evidence="2" id="KW-0805">Transcription regulation</keyword>
<dbReference type="PANTHER" id="PTHR46271">
    <property type="entry name" value="HOMEOBOX PROTEIN, PUTATIVE-RELATED"/>
    <property type="match status" value="1"/>
</dbReference>
<keyword evidence="6 7" id="KW-0539">Nucleus</keyword>
<feature type="compositionally biased region" description="Basic residues" evidence="9">
    <location>
        <begin position="119"/>
        <end position="129"/>
    </location>
</feature>
<protein>
    <submittedName>
        <fullName evidence="11">Retinal homeobox Rx1-like</fullName>
    </submittedName>
</protein>
<feature type="region of interest" description="Disordered" evidence="9">
    <location>
        <begin position="181"/>
        <end position="229"/>
    </location>
</feature>
<comment type="subcellular location">
    <subcellularLocation>
        <location evidence="1 7 8">Nucleus</location>
    </subcellularLocation>
</comment>
<keyword evidence="12" id="KW-1185">Reference proteome</keyword>
<dbReference type="GO" id="GO:0000981">
    <property type="term" value="F:DNA-binding transcription factor activity, RNA polymerase II-specific"/>
    <property type="evidence" value="ECO:0007669"/>
    <property type="project" value="InterPro"/>
</dbReference>
<dbReference type="GO" id="GO:0005634">
    <property type="term" value="C:nucleus"/>
    <property type="evidence" value="ECO:0007669"/>
    <property type="project" value="UniProtKB-SubCell"/>
</dbReference>